<accession>A0ABR7NH10</accession>
<dbReference type="Proteomes" id="UP000658131">
    <property type="component" value="Unassembled WGS sequence"/>
</dbReference>
<dbReference type="SUPFAM" id="SSF51338">
    <property type="entry name" value="Composite domain of metallo-dependent hydrolases"/>
    <property type="match status" value="1"/>
</dbReference>
<feature type="domain" description="Amidohydrolase-related" evidence="2">
    <location>
        <begin position="59"/>
        <end position="423"/>
    </location>
</feature>
<gene>
    <name evidence="3" type="ORF">H8717_04410</name>
</gene>
<evidence type="ECO:0000259" key="2">
    <source>
        <dbReference type="Pfam" id="PF01979"/>
    </source>
</evidence>
<dbReference type="PANTHER" id="PTHR43794">
    <property type="entry name" value="AMINOHYDROLASE SSNA-RELATED"/>
    <property type="match status" value="1"/>
</dbReference>
<dbReference type="Pfam" id="PF01979">
    <property type="entry name" value="Amidohydro_1"/>
    <property type="match status" value="1"/>
</dbReference>
<keyword evidence="1" id="KW-0378">Hydrolase</keyword>
<dbReference type="PANTHER" id="PTHR43794:SF11">
    <property type="entry name" value="AMIDOHYDROLASE-RELATED DOMAIN-CONTAINING PROTEIN"/>
    <property type="match status" value="1"/>
</dbReference>
<keyword evidence="4" id="KW-1185">Reference proteome</keyword>
<proteinExistence type="predicted"/>
<dbReference type="EMBL" id="JACRTB010000006">
    <property type="protein sequence ID" value="MBC8575655.1"/>
    <property type="molecule type" value="Genomic_DNA"/>
</dbReference>
<name>A0ABR7NH10_9FIRM</name>
<dbReference type="InterPro" id="IPR032466">
    <property type="entry name" value="Metal_Hydrolase"/>
</dbReference>
<sequence>MYDLLITNASVVTMDRRHRILSPGFVAVRGKTIAAVGPMEELPSGAGARRTIDGTRLAVLPGLIDAHGHAGHCLIRTLGEQSTHWISMANEIYDRFTDDFFWYADGALAAAERLKFGITTGVSMMGSSSRCDRVELLEAHFEGSLKTGIRQFAGLGCAAPPWPKTIRHWQGDSFREYEAHPRDAAVNARQALLRFADGHPRRFCIVAPSTMGRKAGMDDAFSAAENRTMHELSREFGVILHTHAYGGDVEFLHETTPEALCPSLSLTHCTGLSEREVSILAETGAWVLHGPTTRSVIRRRCPVYELLRAGARLAVVSDGTSPDRSFDLWREMKVFQVIHRAHEGDTMLAPPGMVLELCTIRAAEALGMGGQLGSLEPGKRADLITIDLNQPHLAPAPTPELLVQRLVYHAQGQDVRDVFVDGEQAVGNRRLLLCGEEEILRDADRAFADLSVRLGPGRMRRFTQNHGLYALRAESEF</sequence>
<evidence type="ECO:0000256" key="1">
    <source>
        <dbReference type="ARBA" id="ARBA00022801"/>
    </source>
</evidence>
<dbReference type="RefSeq" id="WP_262399278.1">
    <property type="nucleotide sequence ID" value="NZ_JACRTB010000006.1"/>
</dbReference>
<dbReference type="SUPFAM" id="SSF51556">
    <property type="entry name" value="Metallo-dependent hydrolases"/>
    <property type="match status" value="1"/>
</dbReference>
<evidence type="ECO:0000313" key="3">
    <source>
        <dbReference type="EMBL" id="MBC8575655.1"/>
    </source>
</evidence>
<evidence type="ECO:0000313" key="4">
    <source>
        <dbReference type="Proteomes" id="UP000658131"/>
    </source>
</evidence>
<reference evidence="3 4" key="1">
    <citation type="submission" date="2020-08" db="EMBL/GenBank/DDBJ databases">
        <title>Genome public.</title>
        <authorList>
            <person name="Liu C."/>
            <person name="Sun Q."/>
        </authorList>
    </citation>
    <scope>NUCLEOTIDE SEQUENCE [LARGE SCALE GENOMIC DNA]</scope>
    <source>
        <strain evidence="3 4">BX1</strain>
    </source>
</reference>
<dbReference type="InterPro" id="IPR050287">
    <property type="entry name" value="MTA/SAH_deaminase"/>
</dbReference>
<dbReference type="InterPro" id="IPR006680">
    <property type="entry name" value="Amidohydro-rel"/>
</dbReference>
<dbReference type="Gene3D" id="3.20.20.140">
    <property type="entry name" value="Metal-dependent hydrolases"/>
    <property type="match status" value="1"/>
</dbReference>
<protein>
    <submittedName>
        <fullName evidence="3">Amidohydrolase family protein</fullName>
    </submittedName>
</protein>
<organism evidence="3 4">
    <name type="scientific">Yanshouia hominis</name>
    <dbReference type="NCBI Taxonomy" id="2763673"/>
    <lineage>
        <taxon>Bacteria</taxon>
        <taxon>Bacillati</taxon>
        <taxon>Bacillota</taxon>
        <taxon>Clostridia</taxon>
        <taxon>Eubacteriales</taxon>
        <taxon>Oscillospiraceae</taxon>
        <taxon>Yanshouia</taxon>
    </lineage>
</organism>
<dbReference type="Gene3D" id="2.30.40.10">
    <property type="entry name" value="Urease, subunit C, domain 1"/>
    <property type="match status" value="1"/>
</dbReference>
<dbReference type="InterPro" id="IPR011059">
    <property type="entry name" value="Metal-dep_hydrolase_composite"/>
</dbReference>
<comment type="caution">
    <text evidence="3">The sequence shown here is derived from an EMBL/GenBank/DDBJ whole genome shotgun (WGS) entry which is preliminary data.</text>
</comment>